<comment type="subcellular location">
    <subcellularLocation>
        <location evidence="1">Membrane</location>
        <topology evidence="1">Multi-pass membrane protein</topology>
    </subcellularLocation>
</comment>
<dbReference type="Pfam" id="PF04103">
    <property type="entry name" value="CD20"/>
    <property type="match status" value="1"/>
</dbReference>
<feature type="transmembrane region" description="Helical" evidence="6">
    <location>
        <begin position="139"/>
        <end position="157"/>
    </location>
</feature>
<dbReference type="InterPro" id="IPR030417">
    <property type="entry name" value="MS4A"/>
</dbReference>
<dbReference type="GO" id="GO:0007166">
    <property type="term" value="P:cell surface receptor signaling pathway"/>
    <property type="evidence" value="ECO:0007669"/>
    <property type="project" value="TreeGrafter"/>
</dbReference>
<feature type="transmembrane region" description="Helical" evidence="6">
    <location>
        <begin position="71"/>
        <end position="95"/>
    </location>
</feature>
<keyword evidence="5 6" id="KW-0472">Membrane</keyword>
<gene>
    <name evidence="7" type="ORF">HJG59_012523</name>
</gene>
<reference evidence="7 8" key="1">
    <citation type="journal article" date="2020" name="Nature">
        <title>Six reference-quality genomes reveal evolution of bat adaptations.</title>
        <authorList>
            <person name="Jebb D."/>
            <person name="Huang Z."/>
            <person name="Pippel M."/>
            <person name="Hughes G.M."/>
            <person name="Lavrichenko K."/>
            <person name="Devanna P."/>
            <person name="Winkler S."/>
            <person name="Jermiin L.S."/>
            <person name="Skirmuntt E.C."/>
            <person name="Katzourakis A."/>
            <person name="Burkitt-Gray L."/>
            <person name="Ray D.A."/>
            <person name="Sullivan K.A.M."/>
            <person name="Roscito J.G."/>
            <person name="Kirilenko B.M."/>
            <person name="Davalos L.M."/>
            <person name="Corthals A.P."/>
            <person name="Power M.L."/>
            <person name="Jones G."/>
            <person name="Ransome R.D."/>
            <person name="Dechmann D.K.N."/>
            <person name="Locatelli A.G."/>
            <person name="Puechmaille S.J."/>
            <person name="Fedrigo O."/>
            <person name="Jarvis E.D."/>
            <person name="Hiller M."/>
            <person name="Vernes S.C."/>
            <person name="Myers E.W."/>
            <person name="Teeling E.C."/>
        </authorList>
    </citation>
    <scope>NUCLEOTIDE SEQUENCE [LARGE SCALE GENOMIC DNA]</scope>
    <source>
        <strain evidence="7">MMolMol1</strain>
        <tissue evidence="7">Muscle</tissue>
    </source>
</reference>
<dbReference type="FunCoup" id="A0A7J8ES18">
    <property type="interactions" value="19"/>
</dbReference>
<keyword evidence="8" id="KW-1185">Reference proteome</keyword>
<evidence type="ECO:0000256" key="1">
    <source>
        <dbReference type="ARBA" id="ARBA00004141"/>
    </source>
</evidence>
<keyword evidence="3 6" id="KW-0812">Transmembrane</keyword>
<accession>A0A7J8ES18</accession>
<evidence type="ECO:0000256" key="6">
    <source>
        <dbReference type="SAM" id="Phobius"/>
    </source>
</evidence>
<evidence type="ECO:0000256" key="4">
    <source>
        <dbReference type="ARBA" id="ARBA00022989"/>
    </source>
</evidence>
<dbReference type="GO" id="GO:0005886">
    <property type="term" value="C:plasma membrane"/>
    <property type="evidence" value="ECO:0007669"/>
    <property type="project" value="TreeGrafter"/>
</dbReference>
<organism evidence="7 8">
    <name type="scientific">Molossus molossus</name>
    <name type="common">Pallas' mastiff bat</name>
    <name type="synonym">Vespertilio molossus</name>
    <dbReference type="NCBI Taxonomy" id="27622"/>
    <lineage>
        <taxon>Eukaryota</taxon>
        <taxon>Metazoa</taxon>
        <taxon>Chordata</taxon>
        <taxon>Craniata</taxon>
        <taxon>Vertebrata</taxon>
        <taxon>Euteleostomi</taxon>
        <taxon>Mammalia</taxon>
        <taxon>Eutheria</taxon>
        <taxon>Laurasiatheria</taxon>
        <taxon>Chiroptera</taxon>
        <taxon>Yangochiroptera</taxon>
        <taxon>Molossidae</taxon>
        <taxon>Molossus</taxon>
    </lineage>
</organism>
<evidence type="ECO:0000256" key="5">
    <source>
        <dbReference type="ARBA" id="ARBA00023136"/>
    </source>
</evidence>
<dbReference type="InParanoid" id="A0A7J8ES18"/>
<evidence type="ECO:0000256" key="3">
    <source>
        <dbReference type="ARBA" id="ARBA00022692"/>
    </source>
</evidence>
<dbReference type="EMBL" id="JACASF010000013">
    <property type="protein sequence ID" value="KAF6438297.1"/>
    <property type="molecule type" value="Genomic_DNA"/>
</dbReference>
<keyword evidence="4 6" id="KW-1133">Transmembrane helix</keyword>
<dbReference type="PANTHER" id="PTHR23320:SF155">
    <property type="entry name" value="MEMBRANE-SPANNING 4-DOMAINS SUBFAMILY A MEMBER 8"/>
    <property type="match status" value="1"/>
</dbReference>
<dbReference type="InterPro" id="IPR007237">
    <property type="entry name" value="CD20-like"/>
</dbReference>
<evidence type="ECO:0000256" key="2">
    <source>
        <dbReference type="ARBA" id="ARBA00009565"/>
    </source>
</evidence>
<dbReference type="OrthoDB" id="10071849at2759"/>
<sequence>MTSMTSTGPMANSVFVIAPHNRYPVTLGGMTQVPVYPFNQTQVHPVPGNAHGLELPTYMQPAQRTLREGKVLGAIQILIGLVHIGLGSILGTIVSTYYIPVSLAGGYPFWGGIWFIITGSLTVSSEVQPNSPCLLKGSLGLNIISAVCSLVGIALFITDMSVNSARFYPNYYPYYGVAPGIGTSAVLFIFSLLEFSIACTCTQFGCQLVQHSQNNGTVVMPPTIYVTNPMVIPEPGNSPPPYSG</sequence>
<feature type="transmembrane region" description="Helical" evidence="6">
    <location>
        <begin position="107"/>
        <end position="127"/>
    </location>
</feature>
<dbReference type="Proteomes" id="UP000550707">
    <property type="component" value="Unassembled WGS sequence"/>
</dbReference>
<evidence type="ECO:0000313" key="7">
    <source>
        <dbReference type="EMBL" id="KAF6438297.1"/>
    </source>
</evidence>
<feature type="transmembrane region" description="Helical" evidence="6">
    <location>
        <begin position="172"/>
        <end position="193"/>
    </location>
</feature>
<dbReference type="PANTHER" id="PTHR23320">
    <property type="entry name" value="MEMBRANE-SPANNING 4-DOMAINS SUBFAMILY A MS4A -RELATED"/>
    <property type="match status" value="1"/>
</dbReference>
<name>A0A7J8ES18_MOLMO</name>
<protein>
    <submittedName>
        <fullName evidence="7">Membrane spanning 4-domains A8</fullName>
    </submittedName>
</protein>
<comment type="similarity">
    <text evidence="2">Belongs to the MS4A family.</text>
</comment>
<comment type="caution">
    <text evidence="7">The sequence shown here is derived from an EMBL/GenBank/DDBJ whole genome shotgun (WGS) entry which is preliminary data.</text>
</comment>
<evidence type="ECO:0000313" key="8">
    <source>
        <dbReference type="Proteomes" id="UP000550707"/>
    </source>
</evidence>
<proteinExistence type="inferred from homology"/>
<dbReference type="AlphaFoldDB" id="A0A7J8ES18"/>